<proteinExistence type="predicted"/>
<feature type="transmembrane region" description="Helical" evidence="6">
    <location>
        <begin position="46"/>
        <end position="66"/>
    </location>
</feature>
<keyword evidence="2" id="KW-1003">Cell membrane</keyword>
<feature type="transmembrane region" description="Helical" evidence="6">
    <location>
        <begin position="12"/>
        <end position="34"/>
    </location>
</feature>
<dbReference type="GO" id="GO:0005886">
    <property type="term" value="C:plasma membrane"/>
    <property type="evidence" value="ECO:0007669"/>
    <property type="project" value="UniProtKB-SubCell"/>
</dbReference>
<dbReference type="Gene3D" id="1.20.1250.20">
    <property type="entry name" value="MFS general substrate transporter like domains"/>
    <property type="match status" value="1"/>
</dbReference>
<dbReference type="OrthoDB" id="9812221at2"/>
<evidence type="ECO:0000256" key="2">
    <source>
        <dbReference type="ARBA" id="ARBA00022475"/>
    </source>
</evidence>
<comment type="caution">
    <text evidence="8">The sequence shown here is derived from an EMBL/GenBank/DDBJ whole genome shotgun (WGS) entry which is preliminary data.</text>
</comment>
<evidence type="ECO:0000256" key="4">
    <source>
        <dbReference type="ARBA" id="ARBA00022989"/>
    </source>
</evidence>
<gene>
    <name evidence="8" type="ORF">S2091_0322</name>
</gene>
<feature type="transmembrane region" description="Helical" evidence="6">
    <location>
        <begin position="345"/>
        <end position="367"/>
    </location>
</feature>
<dbReference type="RefSeq" id="WP_105530020.1">
    <property type="nucleotide sequence ID" value="NZ_PUGF01000001.1"/>
</dbReference>
<feature type="transmembrane region" description="Helical" evidence="6">
    <location>
        <begin position="103"/>
        <end position="124"/>
    </location>
</feature>
<feature type="transmembrane region" description="Helical" evidence="6">
    <location>
        <begin position="168"/>
        <end position="186"/>
    </location>
</feature>
<organism evidence="8 9">
    <name type="scientific">Solimicrobium silvestre</name>
    <dbReference type="NCBI Taxonomy" id="2099400"/>
    <lineage>
        <taxon>Bacteria</taxon>
        <taxon>Pseudomonadati</taxon>
        <taxon>Pseudomonadota</taxon>
        <taxon>Betaproteobacteria</taxon>
        <taxon>Burkholderiales</taxon>
        <taxon>Oxalobacteraceae</taxon>
        <taxon>Solimicrobium</taxon>
    </lineage>
</organism>
<evidence type="ECO:0000313" key="9">
    <source>
        <dbReference type="Proteomes" id="UP000237839"/>
    </source>
</evidence>
<evidence type="ECO:0000256" key="3">
    <source>
        <dbReference type="ARBA" id="ARBA00022692"/>
    </source>
</evidence>
<dbReference type="InterPro" id="IPR011701">
    <property type="entry name" value="MFS"/>
</dbReference>
<protein>
    <submittedName>
        <fullName evidence="8">Arabinose efflux permease</fullName>
    </submittedName>
</protein>
<feature type="transmembrane region" description="Helical" evidence="6">
    <location>
        <begin position="219"/>
        <end position="241"/>
    </location>
</feature>
<sequence length="415" mass="44773">MYQLPPGRERGLLWLLALTQFTIIMDFMVMMPLGPQIMHKFAIGPAAFATAVSAYAWCSGLSSLFAATYIDRFDRRKLLLVVYALFALSNLACASAPTFSMLLIARAFAGLTGGVLSSIIMAILGDVIPQNRRGAATGIIMTSFSLAAVAGVPAGIVLGAKFGWSSPFYLLVVLSLIIWLIGAKLVPTLTGHLAKKPAPLSRTLPDLINLIREPRHLRAYMLTFIMMTSHMLIIPFISPVIVANLNVAPQQLSWIYMAGGAATFFTSRFVGRMADRFGKHNLFRLTAVLSMLPILFITHLPTLPFMVLVAFFAVFMVLASSRMIPMQALLTTIPKPAQRGAFLSINSAIQSLGTGCGAWIGGMLLATTANGQIAGYGTNGWLSVGMVVFTLIWVGQVQPAKEPEQSSIATKLSVE</sequence>
<dbReference type="GO" id="GO:0022857">
    <property type="term" value="F:transmembrane transporter activity"/>
    <property type="evidence" value="ECO:0007669"/>
    <property type="project" value="InterPro"/>
</dbReference>
<keyword evidence="9" id="KW-1185">Reference proteome</keyword>
<feature type="transmembrane region" description="Helical" evidence="6">
    <location>
        <begin position="136"/>
        <end position="156"/>
    </location>
</feature>
<comment type="subcellular location">
    <subcellularLocation>
        <location evidence="1">Cell membrane</location>
        <topology evidence="1">Multi-pass membrane protein</topology>
    </subcellularLocation>
</comment>
<name>A0A2S9H585_9BURK</name>
<evidence type="ECO:0000256" key="1">
    <source>
        <dbReference type="ARBA" id="ARBA00004651"/>
    </source>
</evidence>
<feature type="transmembrane region" description="Helical" evidence="6">
    <location>
        <begin position="282"/>
        <end position="299"/>
    </location>
</feature>
<dbReference type="Pfam" id="PF07690">
    <property type="entry name" value="MFS_1"/>
    <property type="match status" value="1"/>
</dbReference>
<reference evidence="8 9" key="1">
    <citation type="submission" date="2018-02" db="EMBL/GenBank/DDBJ databases">
        <title>Solimicrobium silvestre gen. nov., sp. nov., isolated from alpine forest soil.</title>
        <authorList>
            <person name="Margesin R."/>
            <person name="Albuquerque L."/>
            <person name="Zhang D.-C."/>
            <person name="Froufe H.J.C."/>
            <person name="Severino R."/>
            <person name="Roxo I."/>
            <person name="Egas C."/>
            <person name="Da Costa M.S."/>
        </authorList>
    </citation>
    <scope>NUCLEOTIDE SEQUENCE [LARGE SCALE GENOMIC DNA]</scope>
    <source>
        <strain evidence="8 9">S20-91</strain>
    </source>
</reference>
<evidence type="ECO:0000256" key="6">
    <source>
        <dbReference type="SAM" id="Phobius"/>
    </source>
</evidence>
<feature type="transmembrane region" description="Helical" evidence="6">
    <location>
        <begin position="305"/>
        <end position="324"/>
    </location>
</feature>
<dbReference type="SUPFAM" id="SSF103473">
    <property type="entry name" value="MFS general substrate transporter"/>
    <property type="match status" value="1"/>
</dbReference>
<dbReference type="InterPro" id="IPR050189">
    <property type="entry name" value="MFS_Efflux_Transporters"/>
</dbReference>
<feature type="domain" description="Major facilitator superfamily (MFS) profile" evidence="7">
    <location>
        <begin position="12"/>
        <end position="402"/>
    </location>
</feature>
<dbReference type="InterPro" id="IPR036259">
    <property type="entry name" value="MFS_trans_sf"/>
</dbReference>
<keyword evidence="3 6" id="KW-0812">Transmembrane</keyword>
<dbReference type="PROSITE" id="PS50850">
    <property type="entry name" value="MFS"/>
    <property type="match status" value="1"/>
</dbReference>
<feature type="transmembrane region" description="Helical" evidence="6">
    <location>
        <begin position="78"/>
        <end position="97"/>
    </location>
</feature>
<dbReference type="InterPro" id="IPR020846">
    <property type="entry name" value="MFS_dom"/>
</dbReference>
<dbReference type="Proteomes" id="UP000237839">
    <property type="component" value="Unassembled WGS sequence"/>
</dbReference>
<feature type="transmembrane region" description="Helical" evidence="6">
    <location>
        <begin position="253"/>
        <end position="270"/>
    </location>
</feature>
<evidence type="ECO:0000256" key="5">
    <source>
        <dbReference type="ARBA" id="ARBA00023136"/>
    </source>
</evidence>
<dbReference type="PANTHER" id="PTHR43124:SF3">
    <property type="entry name" value="CHLORAMPHENICOL EFFLUX PUMP RV0191"/>
    <property type="match status" value="1"/>
</dbReference>
<keyword evidence="5 6" id="KW-0472">Membrane</keyword>
<dbReference type="AlphaFoldDB" id="A0A2S9H585"/>
<dbReference type="EMBL" id="PUGF01000001">
    <property type="protein sequence ID" value="PRC95127.1"/>
    <property type="molecule type" value="Genomic_DNA"/>
</dbReference>
<keyword evidence="4 6" id="KW-1133">Transmembrane helix</keyword>
<dbReference type="PANTHER" id="PTHR43124">
    <property type="entry name" value="PURINE EFFLUX PUMP PBUE"/>
    <property type="match status" value="1"/>
</dbReference>
<feature type="transmembrane region" description="Helical" evidence="6">
    <location>
        <begin position="373"/>
        <end position="394"/>
    </location>
</feature>
<evidence type="ECO:0000313" key="8">
    <source>
        <dbReference type="EMBL" id="PRC95127.1"/>
    </source>
</evidence>
<accession>A0A2S9H585</accession>
<dbReference type="CDD" id="cd17324">
    <property type="entry name" value="MFS_NepI_like"/>
    <property type="match status" value="1"/>
</dbReference>
<evidence type="ECO:0000259" key="7">
    <source>
        <dbReference type="PROSITE" id="PS50850"/>
    </source>
</evidence>